<dbReference type="AlphaFoldDB" id="F0NY46"/>
<dbReference type="Proteomes" id="UP000008641">
    <property type="component" value="Chromosome"/>
</dbReference>
<reference evidence="9" key="2">
    <citation type="journal article" date="2011" name="Stand. Genomic Sci.">
        <title>Complete genome sequence of Weeksella virosa type strain (9751T).</title>
        <authorList>
            <person name="Lang E."/>
            <person name="Teshima H."/>
            <person name="Lucas S."/>
            <person name="Lapidus A."/>
            <person name="Hammon N."/>
            <person name="Deshpande S."/>
            <person name="Nolan M."/>
            <person name="Cheng J."/>
            <person name="Pitluck S."/>
            <person name="Liolios K."/>
            <person name="Pagani I."/>
            <person name="Mikhailova N."/>
            <person name="Ivanova N."/>
            <person name="Mavromatis K."/>
            <person name="Pati A."/>
            <person name="Tapia R."/>
            <person name="Han C."/>
            <person name="Goodwin L."/>
            <person name="Chen A."/>
            <person name="Palaniappan K."/>
            <person name="Land M."/>
            <person name="Hauser L."/>
            <person name="Chang Y."/>
            <person name="Jeffries C."/>
            <person name="Brambilla E."/>
            <person name="Kopitz M."/>
            <person name="Rohde M."/>
            <person name="Goker M."/>
            <person name="Tindall B."/>
            <person name="Detter J."/>
            <person name="Woyke T."/>
            <person name="Bristow J."/>
            <person name="Eisen J."/>
            <person name="Markowitz V."/>
            <person name="Hugenholtz P."/>
            <person name="Klenk H."/>
            <person name="Kyrpides N."/>
        </authorList>
    </citation>
    <scope>NUCLEOTIDE SEQUENCE [LARGE SCALE GENOMIC DNA]</scope>
    <source>
        <strain evidence="9">ATCC 43766 / DSM 16922 / JCM 21250 / NBRC 16016 / NCTC 11634 / CL345/78</strain>
    </source>
</reference>
<evidence type="ECO:0000256" key="3">
    <source>
        <dbReference type="ARBA" id="ARBA00022692"/>
    </source>
</evidence>
<evidence type="ECO:0000256" key="1">
    <source>
        <dbReference type="ARBA" id="ARBA00004651"/>
    </source>
</evidence>
<feature type="domain" description="DUF3817" evidence="7">
    <location>
        <begin position="12"/>
        <end position="97"/>
    </location>
</feature>
<feature type="transmembrane region" description="Helical" evidence="6">
    <location>
        <begin position="12"/>
        <end position="35"/>
    </location>
</feature>
<keyword evidence="2" id="KW-1003">Cell membrane</keyword>
<gene>
    <name evidence="8" type="ordered locus">Weevi_0315</name>
</gene>
<evidence type="ECO:0000256" key="4">
    <source>
        <dbReference type="ARBA" id="ARBA00022989"/>
    </source>
</evidence>
<proteinExistence type="predicted"/>
<keyword evidence="3 6" id="KW-0812">Transmembrane</keyword>
<protein>
    <recommendedName>
        <fullName evidence="7">DUF3817 domain-containing protein</fullName>
    </recommendedName>
</protein>
<dbReference type="STRING" id="865938.Weevi_0315"/>
<dbReference type="PANTHER" id="PTHR40077">
    <property type="entry name" value="MEMBRANE PROTEIN-RELATED"/>
    <property type="match status" value="1"/>
</dbReference>
<feature type="transmembrane region" description="Helical" evidence="6">
    <location>
        <begin position="77"/>
        <end position="94"/>
    </location>
</feature>
<evidence type="ECO:0000313" key="8">
    <source>
        <dbReference type="EMBL" id="ADX67037.1"/>
    </source>
</evidence>
<reference evidence="8 9" key="1">
    <citation type="journal article" date="2011" name="Stand. Genomic Sci.">
        <title>Complete genome sequence of Weeksella virosa type strain (9751).</title>
        <authorList>
            <person name="Lang E."/>
            <person name="Teshima H."/>
            <person name="Lucas S."/>
            <person name="Lapidus A."/>
            <person name="Hammon N."/>
            <person name="Deshpande S."/>
            <person name="Nolan M."/>
            <person name="Cheng J.F."/>
            <person name="Pitluck S."/>
            <person name="Liolios K."/>
            <person name="Pagani I."/>
            <person name="Mikhailova N."/>
            <person name="Ivanova N."/>
            <person name="Mavromatis K."/>
            <person name="Pati A."/>
            <person name="Tapia R."/>
            <person name="Han C."/>
            <person name="Goodwin L."/>
            <person name="Chen A."/>
            <person name="Palaniappan K."/>
            <person name="Land M."/>
            <person name="Hauser L."/>
            <person name="Chang Y.J."/>
            <person name="Jeffries C.D."/>
            <person name="Brambilla E.M."/>
            <person name="Kopitz M."/>
            <person name="Rohde M."/>
            <person name="Goker M."/>
            <person name="Tindall B.J."/>
            <person name="Detter J.C."/>
            <person name="Woyke T."/>
            <person name="Bristow J."/>
            <person name="Eisen J.A."/>
            <person name="Markowitz V."/>
            <person name="Hugenholtz P."/>
            <person name="Klenk H.P."/>
            <person name="Kyrpides N.C."/>
        </authorList>
    </citation>
    <scope>NUCLEOTIDE SEQUENCE [LARGE SCALE GENOMIC DNA]</scope>
    <source>
        <strain evidence="9">ATCC 43766 / DSM 16922 / JCM 21250 / NBRC 16016 / NCTC 11634 / CL345/78</strain>
    </source>
</reference>
<dbReference type="NCBIfam" id="TIGR03954">
    <property type="entry name" value="integ_memb_HG"/>
    <property type="match status" value="1"/>
</dbReference>
<evidence type="ECO:0000259" key="7">
    <source>
        <dbReference type="Pfam" id="PF12823"/>
    </source>
</evidence>
<dbReference type="InterPro" id="IPR023845">
    <property type="entry name" value="DUF3817_TM"/>
</dbReference>
<dbReference type="KEGG" id="wvi:Weevi_0315"/>
<accession>F0NY46</accession>
<dbReference type="GO" id="GO:0005886">
    <property type="term" value="C:plasma membrane"/>
    <property type="evidence" value="ECO:0007669"/>
    <property type="project" value="UniProtKB-SubCell"/>
</dbReference>
<feature type="transmembrane region" description="Helical" evidence="6">
    <location>
        <begin position="41"/>
        <end position="65"/>
    </location>
</feature>
<organism evidence="8 9">
    <name type="scientific">Weeksella virosa (strain ATCC 43766 / DSM 16922 / JCM 21250 / CCUG 30538 / CDC 9751 / IAM 14551 / NBRC 16016 / NCTC 11634 / CL345/78)</name>
    <dbReference type="NCBI Taxonomy" id="865938"/>
    <lineage>
        <taxon>Bacteria</taxon>
        <taxon>Pseudomonadati</taxon>
        <taxon>Bacteroidota</taxon>
        <taxon>Flavobacteriia</taxon>
        <taxon>Flavobacteriales</taxon>
        <taxon>Weeksellaceae</taxon>
        <taxon>Weeksella</taxon>
    </lineage>
</organism>
<evidence type="ECO:0000256" key="6">
    <source>
        <dbReference type="SAM" id="Phobius"/>
    </source>
</evidence>
<dbReference type="PANTHER" id="PTHR40077:SF1">
    <property type="entry name" value="MEMBRANE PROTEIN"/>
    <property type="match status" value="1"/>
</dbReference>
<keyword evidence="9" id="KW-1185">Reference proteome</keyword>
<evidence type="ECO:0000256" key="2">
    <source>
        <dbReference type="ARBA" id="ARBA00022475"/>
    </source>
</evidence>
<name>F0NY46_WEEVC</name>
<comment type="subcellular location">
    <subcellularLocation>
        <location evidence="1">Cell membrane</location>
        <topology evidence="1">Multi-pass membrane protein</topology>
    </subcellularLocation>
</comment>
<dbReference type="Pfam" id="PF12823">
    <property type="entry name" value="DUF3817"/>
    <property type="match status" value="1"/>
</dbReference>
<keyword evidence="5 6" id="KW-0472">Membrane</keyword>
<dbReference type="HOGENOM" id="CLU_120964_3_3_10"/>
<dbReference type="RefSeq" id="WP_013597429.1">
    <property type="nucleotide sequence ID" value="NC_015144.1"/>
</dbReference>
<dbReference type="EMBL" id="CP002455">
    <property type="protein sequence ID" value="ADX67037.1"/>
    <property type="molecule type" value="Genomic_DNA"/>
</dbReference>
<dbReference type="eggNOG" id="ENOG50334C4">
    <property type="taxonomic scope" value="Bacteria"/>
</dbReference>
<evidence type="ECO:0000313" key="9">
    <source>
        <dbReference type="Proteomes" id="UP000008641"/>
    </source>
</evidence>
<dbReference type="OrthoDB" id="1272288at2"/>
<evidence type="ECO:0000256" key="5">
    <source>
        <dbReference type="ARBA" id="ARBA00023136"/>
    </source>
</evidence>
<keyword evidence="4 6" id="KW-1133">Transmembrane helix</keyword>
<sequence length="105" mass="12606">MELFNQPEKLKKWFKITCVWEAVSCAVLFLIAMPLKYQYGIIWPMPFAGTFHGFWFSVYIALAFVVRKIYKWDDEKFIFYLLFAFIPFATFLVHKDLAEKESEEQ</sequence>